<organismHost>
    <name type="scientific">Homo sapiens</name>
    <name type="common">Human</name>
    <dbReference type="NCBI Taxonomy" id="9606"/>
</organismHost>
<evidence type="ECO:0000256" key="1">
    <source>
        <dbReference type="SAM" id="MobiDB-lite"/>
    </source>
</evidence>
<reference evidence="2" key="1">
    <citation type="journal article" date="2010" name="J. Infect. Dis.">
        <title>Improved prediction of HIV?1 coreceptor usage with sequence information from the second hypervariable loop of gp120.</title>
        <authorList>
            <person name="Thielen A."/>
            <person name="Sichtig N."/>
            <person name="Kaiser R."/>
            <person name="Lam J."/>
            <person name="Harrigan P.R."/>
            <person name="Lengauer T."/>
        </authorList>
    </citation>
    <scope>NUCLEOTIDE SEQUENCE</scope>
    <source>
        <strain evidence="2">5648</strain>
    </source>
</reference>
<dbReference type="GO" id="GO:0019031">
    <property type="term" value="C:viral envelope"/>
    <property type="evidence" value="ECO:0007669"/>
    <property type="project" value="UniProtKB-KW"/>
</dbReference>
<evidence type="ECO:0000313" key="2">
    <source>
        <dbReference type="EMBL" id="ADO17189.1"/>
    </source>
</evidence>
<protein>
    <submittedName>
        <fullName evidence="2">Envelope glycoprotein</fullName>
    </submittedName>
</protein>
<feature type="non-terminal residue" evidence="2">
    <location>
        <position position="1"/>
    </location>
</feature>
<keyword evidence="2" id="KW-0261">Viral envelope protein</keyword>
<dbReference type="Gene3D" id="3.10.20.10">
    <property type="match status" value="1"/>
</dbReference>
<proteinExistence type="predicted"/>
<accession>E2FLY5</accession>
<name>E2FLY5_HV1</name>
<feature type="non-terminal residue" evidence="2">
    <location>
        <position position="56"/>
    </location>
</feature>
<feature type="region of interest" description="Disordered" evidence="1">
    <location>
        <begin position="30"/>
        <end position="56"/>
    </location>
</feature>
<keyword evidence="2" id="KW-0946">Virion</keyword>
<dbReference type="EMBL" id="HM176675">
    <property type="protein sequence ID" value="ADO17189.1"/>
    <property type="molecule type" value="Genomic_RNA"/>
</dbReference>
<feature type="compositionally biased region" description="Low complexity" evidence="1">
    <location>
        <begin position="36"/>
        <end position="48"/>
    </location>
</feature>
<sequence length="56" mass="6330">SFNITTNMRDKVQKKYALLYKVDMTQIDTSGTIDTNSSNNSSKNSSNSTRYRLTSC</sequence>
<gene>
    <name evidence="2" type="primary">env</name>
</gene>
<organism evidence="2">
    <name type="scientific">Human immunodeficiency virus type 1</name>
    <name type="common">HIV-1</name>
    <dbReference type="NCBI Taxonomy" id="11676"/>
    <lineage>
        <taxon>Viruses</taxon>
        <taxon>Riboviria</taxon>
        <taxon>Pararnavirae</taxon>
        <taxon>Artverviricota</taxon>
        <taxon>Revtraviricetes</taxon>
        <taxon>Ortervirales</taxon>
        <taxon>Retroviridae</taxon>
        <taxon>Orthoretrovirinae</taxon>
        <taxon>Lentivirus</taxon>
        <taxon>Lentivirus humimdef1</taxon>
    </lineage>
</organism>